<dbReference type="PRINTS" id="PR00502">
    <property type="entry name" value="NUDIXFAMILY"/>
</dbReference>
<dbReference type="PANTHER" id="PTHR43046:SF12">
    <property type="entry name" value="GDP-MANNOSE MANNOSYL HYDROLASE"/>
    <property type="match status" value="1"/>
</dbReference>
<protein>
    <submittedName>
        <fullName evidence="6">NADH pyrophosphatase</fullName>
    </submittedName>
</protein>
<dbReference type="Proteomes" id="UP000040453">
    <property type="component" value="Unassembled WGS sequence"/>
</dbReference>
<evidence type="ECO:0000313" key="7">
    <source>
        <dbReference type="Proteomes" id="UP000040453"/>
    </source>
</evidence>
<feature type="domain" description="Nudix hydrolase" evidence="5">
    <location>
        <begin position="2"/>
        <end position="129"/>
    </location>
</feature>
<comment type="cofactor">
    <cofactor evidence="1">
        <name>Mg(2+)</name>
        <dbReference type="ChEBI" id="CHEBI:18420"/>
    </cofactor>
</comment>
<evidence type="ECO:0000313" key="6">
    <source>
        <dbReference type="EMBL" id="CEI82348.1"/>
    </source>
</evidence>
<dbReference type="InterPro" id="IPR015797">
    <property type="entry name" value="NUDIX_hydrolase-like_dom_sf"/>
</dbReference>
<keyword evidence="2 4" id="KW-0378">Hydrolase</keyword>
<evidence type="ECO:0000256" key="4">
    <source>
        <dbReference type="RuleBase" id="RU003476"/>
    </source>
</evidence>
<dbReference type="AlphaFoldDB" id="A0A0A1MH17"/>
<evidence type="ECO:0000256" key="2">
    <source>
        <dbReference type="ARBA" id="ARBA00022801"/>
    </source>
</evidence>
<proteinExistence type="inferred from homology"/>
<dbReference type="STRING" id="545501.BN997_02211"/>
<dbReference type="PANTHER" id="PTHR43046">
    <property type="entry name" value="GDP-MANNOSE MANNOSYL HYDROLASE"/>
    <property type="match status" value="1"/>
</dbReference>
<dbReference type="Pfam" id="PF00293">
    <property type="entry name" value="NUDIX"/>
    <property type="match status" value="1"/>
</dbReference>
<evidence type="ECO:0000256" key="1">
    <source>
        <dbReference type="ARBA" id="ARBA00001946"/>
    </source>
</evidence>
<keyword evidence="3" id="KW-0460">Magnesium</keyword>
<dbReference type="EMBL" id="CDGG01000001">
    <property type="protein sequence ID" value="CEI82348.1"/>
    <property type="molecule type" value="Genomic_DNA"/>
</dbReference>
<evidence type="ECO:0000256" key="3">
    <source>
        <dbReference type="ARBA" id="ARBA00022842"/>
    </source>
</evidence>
<dbReference type="GO" id="GO:0016787">
    <property type="term" value="F:hydrolase activity"/>
    <property type="evidence" value="ECO:0007669"/>
    <property type="project" value="UniProtKB-KW"/>
</dbReference>
<dbReference type="RefSeq" id="WP_042532109.1">
    <property type="nucleotide sequence ID" value="NZ_CDGG01000001.1"/>
</dbReference>
<sequence>MERVDVVYALILDETEEKILMVQNIKHDNWSMPGGAVEAGETLTEAVIREAREETGLTIEAGDILAVNEAFMERFNHHTIFFTFMARVVGGEILIQDTETIADTAWMSIDEADKWMPYHKTGIRSLLEKAVPYTFQGVEKY</sequence>
<dbReference type="InterPro" id="IPR020476">
    <property type="entry name" value="Nudix_hydrolase"/>
</dbReference>
<keyword evidence="7" id="KW-1185">Reference proteome</keyword>
<dbReference type="InterPro" id="IPR020084">
    <property type="entry name" value="NUDIX_hydrolase_CS"/>
</dbReference>
<dbReference type="Gene3D" id="3.90.79.10">
    <property type="entry name" value="Nucleoside Triphosphate Pyrophosphohydrolase"/>
    <property type="match status" value="1"/>
</dbReference>
<gene>
    <name evidence="6" type="primary">nudC</name>
    <name evidence="6" type="ORF">BN997_02211</name>
</gene>
<dbReference type="OrthoDB" id="9816289at2"/>
<accession>A0A0A1MH17</accession>
<dbReference type="PROSITE" id="PS51462">
    <property type="entry name" value="NUDIX"/>
    <property type="match status" value="1"/>
</dbReference>
<name>A0A0A1MH17_9BACI</name>
<comment type="similarity">
    <text evidence="4">Belongs to the Nudix hydrolase family.</text>
</comment>
<dbReference type="PROSITE" id="PS00893">
    <property type="entry name" value="NUDIX_BOX"/>
    <property type="match status" value="1"/>
</dbReference>
<reference evidence="6 7" key="1">
    <citation type="submission" date="2014-11" db="EMBL/GenBank/DDBJ databases">
        <authorList>
            <person name="Urmite Genomes Urmite Genomes"/>
        </authorList>
    </citation>
    <scope>NUCLEOTIDE SEQUENCE [LARGE SCALE GENOMIC DNA]</scope>
    <source>
        <strain evidence="6 7">Oc5</strain>
    </source>
</reference>
<dbReference type="SUPFAM" id="SSF55811">
    <property type="entry name" value="Nudix"/>
    <property type="match status" value="1"/>
</dbReference>
<dbReference type="InterPro" id="IPR000086">
    <property type="entry name" value="NUDIX_hydrolase_dom"/>
</dbReference>
<evidence type="ECO:0000259" key="5">
    <source>
        <dbReference type="PROSITE" id="PS51462"/>
    </source>
</evidence>
<dbReference type="CDD" id="cd02883">
    <property type="entry name" value="NUDIX_Hydrolase"/>
    <property type="match status" value="1"/>
</dbReference>
<organism evidence="6 7">
    <name type="scientific">Oceanobacillus oncorhynchi</name>
    <dbReference type="NCBI Taxonomy" id="545501"/>
    <lineage>
        <taxon>Bacteria</taxon>
        <taxon>Bacillati</taxon>
        <taxon>Bacillota</taxon>
        <taxon>Bacilli</taxon>
        <taxon>Bacillales</taxon>
        <taxon>Bacillaceae</taxon>
        <taxon>Oceanobacillus</taxon>
    </lineage>
</organism>